<dbReference type="SUPFAM" id="SSF51445">
    <property type="entry name" value="(Trans)glycosidases"/>
    <property type="match status" value="1"/>
</dbReference>
<keyword evidence="1" id="KW-0378">Hydrolase</keyword>
<dbReference type="FunFam" id="3.20.20.80:FF:000135">
    <property type="entry name" value="Beta-galactosidase, putative, bgl35A"/>
    <property type="match status" value="1"/>
</dbReference>
<keyword evidence="6" id="KW-1185">Reference proteome</keyword>
<proteinExistence type="predicted"/>
<feature type="domain" description="Glycoside hydrolase family 42 N-terminal" evidence="3">
    <location>
        <begin position="107"/>
        <end position="164"/>
    </location>
</feature>
<evidence type="ECO:0000259" key="4">
    <source>
        <dbReference type="Pfam" id="PF18120"/>
    </source>
</evidence>
<dbReference type="AlphaFoldDB" id="A0A4Q2IYD1"/>
<sequence length="562" mass="62365">MWRRIGGDRVRRSARGGRGVNAFKLGTALIALATATTTAITAAAQTGPATELPRLETRNGRHAFIVDGAPYLMLAAQANNSSNYPAMLDQVWPTLDRIHANTLEMPIAWQQVEPTEGKFDFSFLQVLLDQARAHDKRVILLWFGTWKNTSYAYTPDWVKLNPGRFPRMKTRDGKDHDVLSAHGEQTLAADTRAFVKVMEYLRDHDPQNTVILVQPQNETGSYRNPRDFSATGNRLFAEAIPQPLARKLGKSGTWAQAFGAQADRAFNTWYVASYVNAMAVAGKKVKPLPMYVNAALAGPSNVPDPEGVASGGPQQDVLDIWKTAAPAIDFQAPDIYDRKSENVVQYLDKYARPDNPLMVPEIGNGREFARFFYPTIGRGGIGFAPFGMDDTGYFNYPLGSDRLDRDTLDAFALPYKAVASILRDWARIAASRSTWGAAKPDDGAAVSTVLGGWKITGTWGEWQFGTKDWTWLKAEPPPWASQPIGGLAVAHMFENEFLLVGDHVRVRFEPETPGAMILRIEEGTFSDGKWVMKRVWNGDQTDYGINLIDRPQVLRITTGRAR</sequence>
<dbReference type="GO" id="GO:0004565">
    <property type="term" value="F:beta-galactosidase activity"/>
    <property type="evidence" value="ECO:0007669"/>
    <property type="project" value="InterPro"/>
</dbReference>
<dbReference type="Proteomes" id="UP000292347">
    <property type="component" value="Unassembled WGS sequence"/>
</dbReference>
<dbReference type="Gene3D" id="3.20.20.80">
    <property type="entry name" value="Glycosidases"/>
    <property type="match status" value="1"/>
</dbReference>
<dbReference type="RefSeq" id="WP_129341285.1">
    <property type="nucleotide sequence ID" value="NZ_JACIDD010000001.1"/>
</dbReference>
<dbReference type="EMBL" id="SDPT01000001">
    <property type="protein sequence ID" value="RXZ35516.1"/>
    <property type="molecule type" value="Genomic_DNA"/>
</dbReference>
<dbReference type="InterPro" id="IPR013529">
    <property type="entry name" value="Glyco_hydro_42_N"/>
</dbReference>
<organism evidence="5 6">
    <name type="scientific">Sphingomonas desiccabilis</name>
    <dbReference type="NCBI Taxonomy" id="429134"/>
    <lineage>
        <taxon>Bacteria</taxon>
        <taxon>Pseudomonadati</taxon>
        <taxon>Pseudomonadota</taxon>
        <taxon>Alphaproteobacteria</taxon>
        <taxon>Sphingomonadales</taxon>
        <taxon>Sphingomonadaceae</taxon>
        <taxon>Sphingomonas</taxon>
    </lineage>
</organism>
<protein>
    <submittedName>
        <fullName evidence="5">Beta-galactosidase</fullName>
    </submittedName>
</protein>
<comment type="caution">
    <text evidence="5">The sequence shown here is derived from an EMBL/GenBank/DDBJ whole genome shotgun (WGS) entry which is preliminary data.</text>
</comment>
<feature type="domain" description="DUF5597" evidence="4">
    <location>
        <begin position="414"/>
        <end position="547"/>
    </location>
</feature>
<dbReference type="GO" id="GO:0009341">
    <property type="term" value="C:beta-galactosidase complex"/>
    <property type="evidence" value="ECO:0007669"/>
    <property type="project" value="InterPro"/>
</dbReference>
<dbReference type="GO" id="GO:0005975">
    <property type="term" value="P:carbohydrate metabolic process"/>
    <property type="evidence" value="ECO:0007669"/>
    <property type="project" value="InterPro"/>
</dbReference>
<name>A0A4Q2IYD1_9SPHN</name>
<dbReference type="InterPro" id="IPR040719">
    <property type="entry name" value="DUF5597"/>
</dbReference>
<evidence type="ECO:0000256" key="1">
    <source>
        <dbReference type="ARBA" id="ARBA00022801"/>
    </source>
</evidence>
<gene>
    <name evidence="5" type="ORF">EO081_07870</name>
</gene>
<dbReference type="Pfam" id="PF18120">
    <property type="entry name" value="DUF5597"/>
    <property type="match status" value="1"/>
</dbReference>
<evidence type="ECO:0000256" key="2">
    <source>
        <dbReference type="ARBA" id="ARBA00023295"/>
    </source>
</evidence>
<dbReference type="OrthoDB" id="9800974at2"/>
<evidence type="ECO:0000313" key="5">
    <source>
        <dbReference type="EMBL" id="RXZ35516.1"/>
    </source>
</evidence>
<evidence type="ECO:0000313" key="6">
    <source>
        <dbReference type="Proteomes" id="UP000292347"/>
    </source>
</evidence>
<evidence type="ECO:0000259" key="3">
    <source>
        <dbReference type="Pfam" id="PF02449"/>
    </source>
</evidence>
<keyword evidence="2" id="KW-0326">Glycosidase</keyword>
<dbReference type="Pfam" id="PF02449">
    <property type="entry name" value="Glyco_hydro_42"/>
    <property type="match status" value="1"/>
</dbReference>
<dbReference type="InterPro" id="IPR017853">
    <property type="entry name" value="GH"/>
</dbReference>
<dbReference type="Gene3D" id="2.60.220.20">
    <property type="entry name" value="putative beta-Galactosidase from caulobacter crescentus"/>
    <property type="match status" value="1"/>
</dbReference>
<accession>A0A4Q2IYD1</accession>
<reference evidence="5 6" key="1">
    <citation type="submission" date="2019-01" db="EMBL/GenBank/DDBJ databases">
        <title>Sphingomonas mucosissima sp. nov. and Sphingomonas desiccabilis sp. nov., from biological soil crusts in the Colorado Plateau, USA.</title>
        <authorList>
            <person name="Zhu D."/>
        </authorList>
    </citation>
    <scope>NUCLEOTIDE SEQUENCE [LARGE SCALE GENOMIC DNA]</scope>
    <source>
        <strain evidence="5 6">CP1D</strain>
    </source>
</reference>